<keyword evidence="2" id="KW-1185">Reference proteome</keyword>
<accession>A0A432ZC48</accession>
<proteinExistence type="predicted"/>
<dbReference type="AlphaFoldDB" id="A0A432ZC48"/>
<comment type="caution">
    <text evidence="1">The sequence shown here is derived from an EMBL/GenBank/DDBJ whole genome shotgun (WGS) entry which is preliminary data.</text>
</comment>
<sequence>MKHGRFYLYESKQCLWSHVAVATSFIDRLTGLTTRAGLPRQEALWLPACSAIQTWRMQFAIDLIGLDKAGHICRVRRNIQPGGWVHLAGVDSVLECEAGCHYPLEKWLHRRLQFVRTERGSW</sequence>
<dbReference type="Pfam" id="PF02643">
    <property type="entry name" value="DUF192"/>
    <property type="match status" value="1"/>
</dbReference>
<gene>
    <name evidence="1" type="ORF">CWI83_10365</name>
</gene>
<dbReference type="EMBL" id="PIQG01000006">
    <property type="protein sequence ID" value="RUO75525.1"/>
    <property type="molecule type" value="Genomic_DNA"/>
</dbReference>
<dbReference type="InterPro" id="IPR038695">
    <property type="entry name" value="Saro_0823-like_sf"/>
</dbReference>
<dbReference type="Proteomes" id="UP000288279">
    <property type="component" value="Unassembled WGS sequence"/>
</dbReference>
<organism evidence="1 2">
    <name type="scientific">Pseudidiomarina taiwanensis</name>
    <dbReference type="NCBI Taxonomy" id="337250"/>
    <lineage>
        <taxon>Bacteria</taxon>
        <taxon>Pseudomonadati</taxon>
        <taxon>Pseudomonadota</taxon>
        <taxon>Gammaproteobacteria</taxon>
        <taxon>Alteromonadales</taxon>
        <taxon>Idiomarinaceae</taxon>
        <taxon>Pseudidiomarina</taxon>
    </lineage>
</organism>
<dbReference type="OrthoDB" id="9813379at2"/>
<name>A0A432ZC48_9GAMM</name>
<dbReference type="InterPro" id="IPR003795">
    <property type="entry name" value="DUF192"/>
</dbReference>
<dbReference type="RefSeq" id="WP_126828730.1">
    <property type="nucleotide sequence ID" value="NZ_PIQG01000006.1"/>
</dbReference>
<evidence type="ECO:0008006" key="3">
    <source>
        <dbReference type="Google" id="ProtNLM"/>
    </source>
</evidence>
<dbReference type="Gene3D" id="2.60.120.1140">
    <property type="entry name" value="Protein of unknown function DUF192"/>
    <property type="match status" value="1"/>
</dbReference>
<protein>
    <recommendedName>
        <fullName evidence="3">DUF192 domain-containing protein</fullName>
    </recommendedName>
</protein>
<reference evidence="1 2" key="1">
    <citation type="journal article" date="2011" name="Front. Microbiol.">
        <title>Genomic signatures of strain selection and enhancement in Bacillus atrophaeus var. globigii, a historical biowarfare simulant.</title>
        <authorList>
            <person name="Gibbons H.S."/>
            <person name="Broomall S.M."/>
            <person name="McNew L.A."/>
            <person name="Daligault H."/>
            <person name="Chapman C."/>
            <person name="Bruce D."/>
            <person name="Karavis M."/>
            <person name="Krepps M."/>
            <person name="McGregor P.A."/>
            <person name="Hong C."/>
            <person name="Park K.H."/>
            <person name="Akmal A."/>
            <person name="Feldman A."/>
            <person name="Lin J.S."/>
            <person name="Chang W.E."/>
            <person name="Higgs B.W."/>
            <person name="Demirev P."/>
            <person name="Lindquist J."/>
            <person name="Liem A."/>
            <person name="Fochler E."/>
            <person name="Read T.D."/>
            <person name="Tapia R."/>
            <person name="Johnson S."/>
            <person name="Bishop-Lilly K.A."/>
            <person name="Detter C."/>
            <person name="Han C."/>
            <person name="Sozhamannan S."/>
            <person name="Rosenzweig C.N."/>
            <person name="Skowronski E.W."/>
        </authorList>
    </citation>
    <scope>NUCLEOTIDE SEQUENCE [LARGE SCALE GENOMIC DNA]</scope>
    <source>
        <strain evidence="1 2">PIT1</strain>
    </source>
</reference>
<evidence type="ECO:0000313" key="1">
    <source>
        <dbReference type="EMBL" id="RUO75525.1"/>
    </source>
</evidence>
<evidence type="ECO:0000313" key="2">
    <source>
        <dbReference type="Proteomes" id="UP000288279"/>
    </source>
</evidence>